<dbReference type="GO" id="GO:0005634">
    <property type="term" value="C:nucleus"/>
    <property type="evidence" value="ECO:0007669"/>
    <property type="project" value="TreeGrafter"/>
</dbReference>
<sequence>MATQSCLEKEQKPQQGEMPTGPNNEVASAPGDARGAENTSPGDLVPVVLTNPSLLGSSSCDMATTAILLTGEEPGESSVEGVQGRGGPDLQGGKSPHVELSCVVPQSGPGLQMAPARSGAAVGQAAGGIDQHFTQIASPGKGRGRKRLSREEAATAQNPPRRCLFPVAAVSPRSVSSPPSFPGSQPGSSASLTNHASQLVPALQSQANAPGPAPRNQAVGPGPHVRSGAAMQRPALQGSITPSGPVLRPASTPGPDLRGRPASTPGPARRRRRRPASTPGPDHRGCPASTSGPARRRRRLASTPGPDHRGRSASMPGPAGRRRRSSASRRRACGPGPALSSGAVGLGPRLQSRSPTSGSSLRGRATQRRSPPTSCASPVGPNGGGRPSAPGFAGGGLPRQSSSSSLESEVPSLTTQQVWHAVRMRASSPSPPGRVFTFPREYAENSSVSSSSNSPGSSDQSCPPSPTNFSDGRSIPSSASFSGVGSIATSSPPGVRRMLLPELEALSPLSSEEPAEEGSPPPSPPSPVL</sequence>
<protein>
    <recommendedName>
        <fullName evidence="4">EZH inhibitory protein</fullName>
    </recommendedName>
</protein>
<accession>A0A4W2BQ69</accession>
<name>A0A4W2BQ69_BOBOX</name>
<organism evidence="2 3">
    <name type="scientific">Bos indicus x Bos taurus</name>
    <name type="common">Hybrid cattle</name>
    <dbReference type="NCBI Taxonomy" id="30522"/>
    <lineage>
        <taxon>Eukaryota</taxon>
        <taxon>Metazoa</taxon>
        <taxon>Chordata</taxon>
        <taxon>Craniata</taxon>
        <taxon>Vertebrata</taxon>
        <taxon>Euteleostomi</taxon>
        <taxon>Mammalia</taxon>
        <taxon>Eutheria</taxon>
        <taxon>Laurasiatheria</taxon>
        <taxon>Artiodactyla</taxon>
        <taxon>Ruminantia</taxon>
        <taxon>Pecora</taxon>
        <taxon>Bovidae</taxon>
        <taxon>Bovinae</taxon>
        <taxon>Bos</taxon>
    </lineage>
</organism>
<evidence type="ECO:0000313" key="3">
    <source>
        <dbReference type="Proteomes" id="UP000314981"/>
    </source>
</evidence>
<evidence type="ECO:0000256" key="1">
    <source>
        <dbReference type="SAM" id="MobiDB-lite"/>
    </source>
</evidence>
<dbReference type="PANTHER" id="PTHR22467:SF1">
    <property type="entry name" value="EZH INHIBITORY PROTEIN"/>
    <property type="match status" value="1"/>
</dbReference>
<feature type="compositionally biased region" description="Gly residues" evidence="1">
    <location>
        <begin position="381"/>
        <end position="397"/>
    </location>
</feature>
<feature type="compositionally biased region" description="Polar residues" evidence="1">
    <location>
        <begin position="351"/>
        <end position="360"/>
    </location>
</feature>
<feature type="region of interest" description="Disordered" evidence="1">
    <location>
        <begin position="71"/>
        <end position="97"/>
    </location>
</feature>
<feature type="region of interest" description="Disordered" evidence="1">
    <location>
        <begin position="132"/>
        <end position="529"/>
    </location>
</feature>
<dbReference type="InterPro" id="IPR052882">
    <property type="entry name" value="EZH_Inhibitor"/>
</dbReference>
<feature type="compositionally biased region" description="Pro residues" evidence="1">
    <location>
        <begin position="519"/>
        <end position="529"/>
    </location>
</feature>
<evidence type="ECO:0008006" key="4">
    <source>
        <dbReference type="Google" id="ProtNLM"/>
    </source>
</evidence>
<keyword evidence="3" id="KW-1185">Reference proteome</keyword>
<feature type="compositionally biased region" description="Polar residues" evidence="1">
    <location>
        <begin position="192"/>
        <end position="208"/>
    </location>
</feature>
<dbReference type="Proteomes" id="UP000314981">
    <property type="component" value="Unassembled WGS sequence"/>
</dbReference>
<dbReference type="PANTHER" id="PTHR22467">
    <property type="entry name" value="EZH INHIBITORY PROTEIN-RELATED"/>
    <property type="match status" value="1"/>
</dbReference>
<feature type="compositionally biased region" description="Low complexity" evidence="1">
    <location>
        <begin position="401"/>
        <end position="413"/>
    </location>
</feature>
<feature type="compositionally biased region" description="Low complexity" evidence="1">
    <location>
        <begin position="166"/>
        <end position="191"/>
    </location>
</feature>
<dbReference type="AlphaFoldDB" id="A0A4W2BQ69"/>
<dbReference type="Ensembl" id="ENSBIXT00000014454.1">
    <property type="protein sequence ID" value="ENSBIXP00000001238.1"/>
    <property type="gene ID" value="ENSBIXG00000028779.1"/>
</dbReference>
<reference evidence="3" key="1">
    <citation type="submission" date="2018-11" db="EMBL/GenBank/DDBJ databases">
        <title>Haplotype-resolved cattle genomes.</title>
        <authorList>
            <person name="Low W.Y."/>
            <person name="Tearle R."/>
            <person name="Bickhart D.M."/>
            <person name="Rosen B.D."/>
            <person name="Koren S."/>
            <person name="Rhie A."/>
            <person name="Hiendleder S."/>
            <person name="Phillippy A.M."/>
            <person name="Smith T.P.L."/>
            <person name="Williams J.L."/>
        </authorList>
    </citation>
    <scope>NUCLEOTIDE SEQUENCE [LARGE SCALE GENOMIC DNA]</scope>
</reference>
<feature type="region of interest" description="Disordered" evidence="1">
    <location>
        <begin position="1"/>
        <end position="45"/>
    </location>
</feature>
<feature type="compositionally biased region" description="Low complexity" evidence="1">
    <location>
        <begin position="446"/>
        <end position="461"/>
    </location>
</feature>
<reference evidence="2" key="2">
    <citation type="submission" date="2025-08" db="UniProtKB">
        <authorList>
            <consortium name="Ensembl"/>
        </authorList>
    </citation>
    <scope>IDENTIFICATION</scope>
</reference>
<reference evidence="2" key="3">
    <citation type="submission" date="2025-09" db="UniProtKB">
        <authorList>
            <consortium name="Ensembl"/>
        </authorList>
    </citation>
    <scope>IDENTIFICATION</scope>
</reference>
<dbReference type="STRING" id="30522.A0A4W2BQ69"/>
<feature type="compositionally biased region" description="Polar residues" evidence="1">
    <location>
        <begin position="467"/>
        <end position="492"/>
    </location>
</feature>
<feature type="compositionally biased region" description="Basic residues" evidence="1">
    <location>
        <begin position="320"/>
        <end position="332"/>
    </location>
</feature>
<evidence type="ECO:0000313" key="2">
    <source>
        <dbReference type="Ensembl" id="ENSBIXP00000001238.1"/>
    </source>
</evidence>
<proteinExistence type="predicted"/>
<dbReference type="OMA" id="IRRCTAQ"/>
<feature type="compositionally biased region" description="Low complexity" evidence="1">
    <location>
        <begin position="500"/>
        <end position="512"/>
    </location>
</feature>